<gene>
    <name evidence="2" type="ORF">GL300_18755</name>
</gene>
<evidence type="ECO:0000256" key="1">
    <source>
        <dbReference type="SAM" id="MobiDB-lite"/>
    </source>
</evidence>
<dbReference type="SUPFAM" id="SSF51101">
    <property type="entry name" value="Mannose-binding lectins"/>
    <property type="match status" value="1"/>
</dbReference>
<protein>
    <submittedName>
        <fullName evidence="2">Uncharacterized protein</fullName>
    </submittedName>
</protein>
<dbReference type="Proteomes" id="UP000449846">
    <property type="component" value="Unassembled WGS sequence"/>
</dbReference>
<evidence type="ECO:0000313" key="3">
    <source>
        <dbReference type="Proteomes" id="UP000449846"/>
    </source>
</evidence>
<comment type="caution">
    <text evidence="2">The sequence shown here is derived from an EMBL/GenBank/DDBJ whole genome shotgun (WGS) entry which is preliminary data.</text>
</comment>
<dbReference type="EMBL" id="WMIG01000014">
    <property type="protein sequence ID" value="MTH61255.1"/>
    <property type="molecule type" value="Genomic_DNA"/>
</dbReference>
<sequence>MARTGIAGSEADDIYGPDNATLRRVKRITDIVVDHGINFDGFNWAYDLYPQDGKPSSGSVGYEDGTTLGNWRGEKDKLFEHKLDPDEYVVEIEAACEEGGGIHRIAIRTNKGRYPSEGGFFGRDPSARQIKKDPSASRHRFPRLQGHAGPWDGALLPALGRRYALA</sequence>
<proteinExistence type="predicted"/>
<organism evidence="2 3">
    <name type="scientific">Paracoccus litorisediminis</name>
    <dbReference type="NCBI Taxonomy" id="2006130"/>
    <lineage>
        <taxon>Bacteria</taxon>
        <taxon>Pseudomonadati</taxon>
        <taxon>Pseudomonadota</taxon>
        <taxon>Alphaproteobacteria</taxon>
        <taxon>Rhodobacterales</taxon>
        <taxon>Paracoccaceae</taxon>
        <taxon>Paracoccus</taxon>
    </lineage>
</organism>
<dbReference type="RefSeq" id="WP_155041197.1">
    <property type="nucleotide sequence ID" value="NZ_WMIG01000014.1"/>
</dbReference>
<accession>A0A844HSR5</accession>
<dbReference type="InterPro" id="IPR036404">
    <property type="entry name" value="Jacalin-like_lectin_dom_sf"/>
</dbReference>
<dbReference type="Gene3D" id="2.100.10.30">
    <property type="entry name" value="Jacalin-like lectin domain"/>
    <property type="match status" value="1"/>
</dbReference>
<feature type="region of interest" description="Disordered" evidence="1">
    <location>
        <begin position="117"/>
        <end position="144"/>
    </location>
</feature>
<name>A0A844HSR5_9RHOB</name>
<keyword evidence="3" id="KW-1185">Reference proteome</keyword>
<reference evidence="2 3" key="1">
    <citation type="submission" date="2019-11" db="EMBL/GenBank/DDBJ databases">
        <authorList>
            <person name="Dong K."/>
        </authorList>
    </citation>
    <scope>NUCLEOTIDE SEQUENCE [LARGE SCALE GENOMIC DNA]</scope>
    <source>
        <strain evidence="2 3">NBRC 112902</strain>
    </source>
</reference>
<evidence type="ECO:0000313" key="2">
    <source>
        <dbReference type="EMBL" id="MTH61255.1"/>
    </source>
</evidence>
<dbReference type="AlphaFoldDB" id="A0A844HSR5"/>